<organism evidence="2 3">
    <name type="scientific">Absidia repens</name>
    <dbReference type="NCBI Taxonomy" id="90262"/>
    <lineage>
        <taxon>Eukaryota</taxon>
        <taxon>Fungi</taxon>
        <taxon>Fungi incertae sedis</taxon>
        <taxon>Mucoromycota</taxon>
        <taxon>Mucoromycotina</taxon>
        <taxon>Mucoromycetes</taxon>
        <taxon>Mucorales</taxon>
        <taxon>Cunninghamellaceae</taxon>
        <taxon>Absidia</taxon>
    </lineage>
</organism>
<gene>
    <name evidence="2" type="ORF">BCR42DRAFT_399367</name>
</gene>
<dbReference type="OrthoDB" id="2277905at2759"/>
<dbReference type="Proteomes" id="UP000193560">
    <property type="component" value="Unassembled WGS sequence"/>
</dbReference>
<name>A0A1X2IZV8_9FUNG</name>
<feature type="signal peptide" evidence="1">
    <location>
        <begin position="1"/>
        <end position="21"/>
    </location>
</feature>
<reference evidence="2 3" key="1">
    <citation type="submission" date="2016-07" db="EMBL/GenBank/DDBJ databases">
        <title>Pervasive Adenine N6-methylation of Active Genes in Fungi.</title>
        <authorList>
            <consortium name="DOE Joint Genome Institute"/>
            <person name="Mondo S.J."/>
            <person name="Dannebaum R.O."/>
            <person name="Kuo R.C."/>
            <person name="Labutti K."/>
            <person name="Haridas S."/>
            <person name="Kuo A."/>
            <person name="Salamov A."/>
            <person name="Ahrendt S.R."/>
            <person name="Lipzen A."/>
            <person name="Sullivan W."/>
            <person name="Andreopoulos W.B."/>
            <person name="Clum A."/>
            <person name="Lindquist E."/>
            <person name="Daum C."/>
            <person name="Ramamoorthy G.K."/>
            <person name="Gryganskyi A."/>
            <person name="Culley D."/>
            <person name="Magnuson J.K."/>
            <person name="James T.Y."/>
            <person name="O'Malley M.A."/>
            <person name="Stajich J.E."/>
            <person name="Spatafora J.W."/>
            <person name="Visel A."/>
            <person name="Grigoriev I.V."/>
        </authorList>
    </citation>
    <scope>NUCLEOTIDE SEQUENCE [LARGE SCALE GENOMIC DNA]</scope>
    <source>
        <strain evidence="2 3">NRRL 1336</strain>
    </source>
</reference>
<keyword evidence="1" id="KW-0732">Signal</keyword>
<dbReference type="EMBL" id="MCGE01000001">
    <property type="protein sequence ID" value="ORZ25093.1"/>
    <property type="molecule type" value="Genomic_DNA"/>
</dbReference>
<evidence type="ECO:0000313" key="2">
    <source>
        <dbReference type="EMBL" id="ORZ25093.1"/>
    </source>
</evidence>
<protein>
    <submittedName>
        <fullName evidence="2">Uncharacterized protein</fullName>
    </submittedName>
</protein>
<evidence type="ECO:0000256" key="1">
    <source>
        <dbReference type="SAM" id="SignalP"/>
    </source>
</evidence>
<proteinExistence type="predicted"/>
<keyword evidence="3" id="KW-1185">Reference proteome</keyword>
<evidence type="ECO:0000313" key="3">
    <source>
        <dbReference type="Proteomes" id="UP000193560"/>
    </source>
</evidence>
<accession>A0A1X2IZV8</accession>
<feature type="chain" id="PRO_5013321542" evidence="1">
    <location>
        <begin position="22"/>
        <end position="123"/>
    </location>
</feature>
<comment type="caution">
    <text evidence="2">The sequence shown here is derived from an EMBL/GenBank/DDBJ whole genome shotgun (WGS) entry which is preliminary data.</text>
</comment>
<dbReference type="AlphaFoldDB" id="A0A1X2IZV8"/>
<sequence>MVKSSLFVLVVATFASTLVSAVGITDNGCYGNELNNNASKAREDCIKKLMSQTGVNLHASADNCKCSATGMNGGAAAQFLYKLSKGNMDPNENKETCFVNVGDCFNESNIKTCGVSTVTCTNK</sequence>